<dbReference type="Proteomes" id="UP000321172">
    <property type="component" value="Chromosome"/>
</dbReference>
<proteinExistence type="predicted"/>
<reference evidence="1 2" key="1">
    <citation type="journal article" date="2013" name="J. Microbiol. Biotechnol.">
        <title>Novosphingobium ginsenosidimutans sp. nov., with the ability to convert ginsenoside.</title>
        <authorList>
            <person name="Kim J.K."/>
            <person name="He D."/>
            <person name="Liu Q.M."/>
            <person name="Park H.Y."/>
            <person name="Jung M.S."/>
            <person name="Yoon M.H."/>
            <person name="Kim S.C."/>
            <person name="Im W.T."/>
        </authorList>
    </citation>
    <scope>NUCLEOTIDE SEQUENCE [LARGE SCALE GENOMIC DNA]</scope>
    <source>
        <strain evidence="1 2">FW-6</strain>
    </source>
</reference>
<evidence type="ECO:0000313" key="2">
    <source>
        <dbReference type="Proteomes" id="UP000321172"/>
    </source>
</evidence>
<dbReference type="Gene3D" id="1.10.600.10">
    <property type="entry name" value="Farnesyl Diphosphate Synthase"/>
    <property type="match status" value="1"/>
</dbReference>
<dbReference type="SUPFAM" id="SSF48576">
    <property type="entry name" value="Terpenoid synthases"/>
    <property type="match status" value="1"/>
</dbReference>
<dbReference type="OrthoDB" id="9814909at2"/>
<dbReference type="EMBL" id="CP042345">
    <property type="protein sequence ID" value="QEA16783.1"/>
    <property type="molecule type" value="Genomic_DNA"/>
</dbReference>
<dbReference type="AlphaFoldDB" id="A0A5B8S5V8"/>
<evidence type="ECO:0008006" key="3">
    <source>
        <dbReference type="Google" id="ProtNLM"/>
    </source>
</evidence>
<name>A0A5B8S5V8_9SPHN</name>
<keyword evidence="2" id="KW-1185">Reference proteome</keyword>
<organism evidence="1 2">
    <name type="scientific">Novosphingobium ginsenosidimutans</name>
    <dbReference type="NCBI Taxonomy" id="1176536"/>
    <lineage>
        <taxon>Bacteria</taxon>
        <taxon>Pseudomonadati</taxon>
        <taxon>Pseudomonadota</taxon>
        <taxon>Alphaproteobacteria</taxon>
        <taxon>Sphingomonadales</taxon>
        <taxon>Sphingomonadaceae</taxon>
        <taxon>Novosphingobium</taxon>
    </lineage>
</organism>
<evidence type="ECO:0000313" key="1">
    <source>
        <dbReference type="EMBL" id="QEA16783.1"/>
    </source>
</evidence>
<accession>A0A5B8S5V8</accession>
<dbReference type="KEGG" id="ngf:FRF71_11935"/>
<dbReference type="Pfam" id="PF00494">
    <property type="entry name" value="SQS_PSY"/>
    <property type="match status" value="1"/>
</dbReference>
<dbReference type="InterPro" id="IPR002060">
    <property type="entry name" value="Squ/phyt_synthse"/>
</dbReference>
<gene>
    <name evidence="1" type="ORF">FRF71_11935</name>
</gene>
<protein>
    <recommendedName>
        <fullName evidence="3">Phytoene synthase</fullName>
    </recommendedName>
</protein>
<dbReference type="InterPro" id="IPR008949">
    <property type="entry name" value="Isoprenoid_synthase_dom_sf"/>
</dbReference>
<sequence length="195" mass="20564">MFEATLPPEVRLALAYAPAAHRQTQLAAFALDAKLADIVAGAREVLLAQIKLAWWRERLAEEPASRPRGQPLLVALATWRGSTEPLQALVDGWEAMLDPDQPDLQALAEARAALGRGLAEQAGLPASAQAAGAALHGWSLASSEAGGELPKLSLPPELRALAVLHGLARRRKGQLPLLEGPLALAAAIRIGMIGR</sequence>